<dbReference type="AlphaFoldDB" id="A0A9Q1FQ30"/>
<organism evidence="1 2">
    <name type="scientific">Synaphobranchus kaupii</name>
    <name type="common">Kaup's arrowtooth eel</name>
    <dbReference type="NCBI Taxonomy" id="118154"/>
    <lineage>
        <taxon>Eukaryota</taxon>
        <taxon>Metazoa</taxon>
        <taxon>Chordata</taxon>
        <taxon>Craniata</taxon>
        <taxon>Vertebrata</taxon>
        <taxon>Euteleostomi</taxon>
        <taxon>Actinopterygii</taxon>
        <taxon>Neopterygii</taxon>
        <taxon>Teleostei</taxon>
        <taxon>Anguilliformes</taxon>
        <taxon>Synaphobranchidae</taxon>
        <taxon>Synaphobranchus</taxon>
    </lineage>
</organism>
<protein>
    <recommendedName>
        <fullName evidence="3">Reverse transcriptase</fullName>
    </recommendedName>
</protein>
<dbReference type="PANTHER" id="PTHR47027:SF25">
    <property type="entry name" value="REVERSE TRANSCRIPTASE DOMAIN-CONTAINING PROTEIN"/>
    <property type="match status" value="1"/>
</dbReference>
<evidence type="ECO:0000313" key="2">
    <source>
        <dbReference type="Proteomes" id="UP001152622"/>
    </source>
</evidence>
<gene>
    <name evidence="1" type="ORF">SKAU_G00129360</name>
</gene>
<dbReference type="OrthoDB" id="10059790at2759"/>
<dbReference type="Proteomes" id="UP001152622">
    <property type="component" value="Chromosome 4"/>
</dbReference>
<reference evidence="1" key="1">
    <citation type="journal article" date="2023" name="Science">
        <title>Genome structures resolve the early diversification of teleost fishes.</title>
        <authorList>
            <person name="Parey E."/>
            <person name="Louis A."/>
            <person name="Montfort J."/>
            <person name="Bouchez O."/>
            <person name="Roques C."/>
            <person name="Iampietro C."/>
            <person name="Lluch J."/>
            <person name="Castinel A."/>
            <person name="Donnadieu C."/>
            <person name="Desvignes T."/>
            <person name="Floi Bucao C."/>
            <person name="Jouanno E."/>
            <person name="Wen M."/>
            <person name="Mejri S."/>
            <person name="Dirks R."/>
            <person name="Jansen H."/>
            <person name="Henkel C."/>
            <person name="Chen W.J."/>
            <person name="Zahm M."/>
            <person name="Cabau C."/>
            <person name="Klopp C."/>
            <person name="Thompson A.W."/>
            <person name="Robinson-Rechavi M."/>
            <person name="Braasch I."/>
            <person name="Lecointre G."/>
            <person name="Bobe J."/>
            <person name="Postlethwait J.H."/>
            <person name="Berthelot C."/>
            <person name="Roest Crollius H."/>
            <person name="Guiguen Y."/>
        </authorList>
    </citation>
    <scope>NUCLEOTIDE SEQUENCE</scope>
    <source>
        <strain evidence="1">WJC10195</strain>
    </source>
</reference>
<keyword evidence="2" id="KW-1185">Reference proteome</keyword>
<accession>A0A9Q1FQ30</accession>
<name>A0A9Q1FQ30_SYNKA</name>
<sequence length="290" mass="33414">MSASKESNAVINYMHGETPMDLHCDNCSGQNKNNFVLWYCAWWTMHSLHQKLGLLIAGPTKFGPDNDVGLLSHKQQHAQSKLTRLSEEAVKTGLKINVKKTEVIRINKQELPIQLQGENIKETDRFTYLGSIAVLLYGSETWRVTNITTNKLQTFINRCLRHILNIRWPEKISNANLWERTNQNPISQDVKKQKWGWIGHTLRKPADVTRQALDWNPQGKRRVGRPKQTWRRSVDSEAKTTGLTWTQLKKTTQNRVHWWCGCGPMLHLGVYGNKEINFGPQEAILAIWPT</sequence>
<dbReference type="EMBL" id="JAINUF010000004">
    <property type="protein sequence ID" value="KAJ8364105.1"/>
    <property type="molecule type" value="Genomic_DNA"/>
</dbReference>
<dbReference type="PANTHER" id="PTHR47027">
    <property type="entry name" value="REVERSE TRANSCRIPTASE DOMAIN-CONTAINING PROTEIN"/>
    <property type="match status" value="1"/>
</dbReference>
<comment type="caution">
    <text evidence="1">The sequence shown here is derived from an EMBL/GenBank/DDBJ whole genome shotgun (WGS) entry which is preliminary data.</text>
</comment>
<evidence type="ECO:0000313" key="1">
    <source>
        <dbReference type="EMBL" id="KAJ8364105.1"/>
    </source>
</evidence>
<proteinExistence type="predicted"/>
<evidence type="ECO:0008006" key="3">
    <source>
        <dbReference type="Google" id="ProtNLM"/>
    </source>
</evidence>